<proteinExistence type="predicted"/>
<sequence>MVDLYDIKLLPTTVKDNDTTTYWPPNIDERVANLDFGTSMTEDGNNMSTLFSDSIGADPRLISTDSLDIEMIRMRCENNKQNDYKLTFEDDSGQWTTSGIGASYITNASASPTALQTRKVLKFLREKEVRHVRDGNSLLVGDNHDNHPSLQLLERLNLAYDNDDLTRRGEDNRINNEKLRDKLMGEIFNNDKDSINCSKTHHDLIRKKPSIITWGRINAATEESTEQISSRTAFDSDNVTSLSGLNCNRRICRGKFEKPNCARGVSSPAFVCAQSSKVLHQTIDNVEADDLQRKYSEYYIGNGRYIDMNHNEIGFTPTNTIVHAGPPSEKFIKENESVKNKQQHKANTTTETFADLSPSKTAPDLQFIALSYKVPSICTNSSTVAATTSFDDLLKQAKEGNLESVLEYYPAEKLLFENGKDECNEDTVPDSGLGSSHSEGPSHIEDWYEIYLIHAYLFARNPNQRHVVDACSFFKSNSFLLANNDSNIERRRCYCFGRKLCGNRWQKISRIPLSCCCDNEACVKSSIATFNHQRYRLRSNTCLLTASDDWLSSSYPFGSTLTSNGNFTLKRLHQRELALVGLPIYEQKRQIIERVVAGVGEQIRGASTSVKTLVLLTALESLLVDGLLSTVQPWEVIRQLTGKGPVTVSIFLLCEELEFSEKPKNSLVSHFLQGLIALHSIDCWYSFSLNISFEHQLRKFYLDSSFLLGAHTSYRSLFARFVDCLELLSVLNRCNEGGSLPTRFRKGRPLVIASSLDVCERSNNSAAKLPSDSRVPKSSSLPSRIILNSNKDVVIVKDVNSSKSSKDNCKITHVVKEPLKRRSKIPVLSSRIKSDVSSYYLRVYHSRSSSRRSTPLRVCNVRESVVEETKAKKNGTLLDAHKGEQIGVLTVRGAYSRCVRLNSELVDRKLTLKNGVVPTDKLEFLQNY</sequence>
<dbReference type="EMBL" id="JABEBT010000006">
    <property type="protein sequence ID" value="KAF7639231.1"/>
    <property type="molecule type" value="Genomic_DNA"/>
</dbReference>
<evidence type="ECO:0000259" key="1">
    <source>
        <dbReference type="PROSITE" id="PS50826"/>
    </source>
</evidence>
<dbReference type="InterPro" id="IPR004012">
    <property type="entry name" value="Run_dom"/>
</dbReference>
<dbReference type="PROSITE" id="PS50826">
    <property type="entry name" value="RUN"/>
    <property type="match status" value="1"/>
</dbReference>
<feature type="domain" description="RUN" evidence="1">
    <location>
        <begin position="606"/>
        <end position="738"/>
    </location>
</feature>
<protein>
    <recommendedName>
        <fullName evidence="1">RUN domain-containing protein</fullName>
    </recommendedName>
</protein>
<evidence type="ECO:0000313" key="2">
    <source>
        <dbReference type="EMBL" id="KAF7639231.1"/>
    </source>
</evidence>
<name>A0A8S9ZZT2_9BILA</name>
<dbReference type="AlphaFoldDB" id="A0A8S9ZZT2"/>
<reference evidence="2" key="1">
    <citation type="journal article" date="2020" name="Ecol. Evol.">
        <title>Genome structure and content of the rice root-knot nematode (Meloidogyne graminicola).</title>
        <authorList>
            <person name="Phan N.T."/>
            <person name="Danchin E.G.J."/>
            <person name="Klopp C."/>
            <person name="Perfus-Barbeoch L."/>
            <person name="Kozlowski D.K."/>
            <person name="Koutsovoulos G.D."/>
            <person name="Lopez-Roques C."/>
            <person name="Bouchez O."/>
            <person name="Zahm M."/>
            <person name="Besnard G."/>
            <person name="Bellafiore S."/>
        </authorList>
    </citation>
    <scope>NUCLEOTIDE SEQUENCE</scope>
    <source>
        <strain evidence="2">VN-18</strain>
    </source>
</reference>
<comment type="caution">
    <text evidence="2">The sequence shown here is derived from an EMBL/GenBank/DDBJ whole genome shotgun (WGS) entry which is preliminary data.</text>
</comment>
<keyword evidence="3" id="KW-1185">Reference proteome</keyword>
<dbReference type="Proteomes" id="UP000605970">
    <property type="component" value="Unassembled WGS sequence"/>
</dbReference>
<organism evidence="2 3">
    <name type="scientific">Meloidogyne graminicola</name>
    <dbReference type="NCBI Taxonomy" id="189291"/>
    <lineage>
        <taxon>Eukaryota</taxon>
        <taxon>Metazoa</taxon>
        <taxon>Ecdysozoa</taxon>
        <taxon>Nematoda</taxon>
        <taxon>Chromadorea</taxon>
        <taxon>Rhabditida</taxon>
        <taxon>Tylenchina</taxon>
        <taxon>Tylenchomorpha</taxon>
        <taxon>Tylenchoidea</taxon>
        <taxon>Meloidogynidae</taxon>
        <taxon>Meloidogyninae</taxon>
        <taxon>Meloidogyne</taxon>
    </lineage>
</organism>
<dbReference type="InterPro" id="IPR037213">
    <property type="entry name" value="Run_dom_sf"/>
</dbReference>
<dbReference type="OrthoDB" id="9884296at2759"/>
<dbReference type="Gene3D" id="1.20.58.900">
    <property type="match status" value="1"/>
</dbReference>
<evidence type="ECO:0000313" key="3">
    <source>
        <dbReference type="Proteomes" id="UP000605970"/>
    </source>
</evidence>
<accession>A0A8S9ZZT2</accession>
<gene>
    <name evidence="2" type="ORF">Mgra_00001192</name>
</gene>